<dbReference type="Proteomes" id="UP000675881">
    <property type="component" value="Chromosome 10"/>
</dbReference>
<protein>
    <submittedName>
        <fullName evidence="3">(salmon louse) hypothetical protein</fullName>
    </submittedName>
</protein>
<evidence type="ECO:0000313" key="4">
    <source>
        <dbReference type="Proteomes" id="UP000675881"/>
    </source>
</evidence>
<proteinExistence type="predicted"/>
<dbReference type="EMBL" id="HG994589">
    <property type="protein sequence ID" value="CAF2792907.1"/>
    <property type="molecule type" value="Genomic_DNA"/>
</dbReference>
<evidence type="ECO:0000313" key="3">
    <source>
        <dbReference type="EMBL" id="CAF2792907.1"/>
    </source>
</evidence>
<keyword evidence="2" id="KW-0732">Signal</keyword>
<feature type="signal peptide" evidence="2">
    <location>
        <begin position="1"/>
        <end position="22"/>
    </location>
</feature>
<feature type="compositionally biased region" description="Acidic residues" evidence="1">
    <location>
        <begin position="119"/>
        <end position="130"/>
    </location>
</feature>
<organism evidence="3 4">
    <name type="scientific">Lepeophtheirus salmonis</name>
    <name type="common">Salmon louse</name>
    <name type="synonym">Caligus salmonis</name>
    <dbReference type="NCBI Taxonomy" id="72036"/>
    <lineage>
        <taxon>Eukaryota</taxon>
        <taxon>Metazoa</taxon>
        <taxon>Ecdysozoa</taxon>
        <taxon>Arthropoda</taxon>
        <taxon>Crustacea</taxon>
        <taxon>Multicrustacea</taxon>
        <taxon>Hexanauplia</taxon>
        <taxon>Copepoda</taxon>
        <taxon>Siphonostomatoida</taxon>
        <taxon>Caligidae</taxon>
        <taxon>Lepeophtheirus</taxon>
    </lineage>
</organism>
<feature type="region of interest" description="Disordered" evidence="1">
    <location>
        <begin position="118"/>
        <end position="154"/>
    </location>
</feature>
<reference evidence="3" key="1">
    <citation type="submission" date="2021-02" db="EMBL/GenBank/DDBJ databases">
        <authorList>
            <person name="Bekaert M."/>
        </authorList>
    </citation>
    <scope>NUCLEOTIDE SEQUENCE</scope>
    <source>
        <strain evidence="3">IoA-00</strain>
    </source>
</reference>
<evidence type="ECO:0000256" key="1">
    <source>
        <dbReference type="SAM" id="MobiDB-lite"/>
    </source>
</evidence>
<feature type="chain" id="PRO_5044017306" evidence="2">
    <location>
        <begin position="23"/>
        <end position="239"/>
    </location>
</feature>
<dbReference type="AlphaFoldDB" id="A0A7R8CE83"/>
<name>A0A7R8CE83_LEPSM</name>
<accession>A0A7R8CE83</accession>
<gene>
    <name evidence="3" type="ORF">LSAA_2448</name>
</gene>
<keyword evidence="4" id="KW-1185">Reference proteome</keyword>
<sequence length="239" mass="28501">MKYSHTQILFLGIVISIKTGYSQQIKDSEDKGGDLSGFKTFNDQLFDHPLQENPMPPLHPLRSHTPLDDEEGYIRQSRAGYLFRTRKDPNKKDRMYLFRTKKDPYLQDDPQDITSRLMEDEDDVPNEVEEGTQQLNPRERRDGSNFYFRTRKGDGNRSPRGGYYFRTRSYFLRTRKDPGSSAAAYWFRNRRGDENNEEDHGPIAMEPPEKRGYFFRTRKLRDWDNFERNLRGRSYFLRT</sequence>
<evidence type="ECO:0000256" key="2">
    <source>
        <dbReference type="SAM" id="SignalP"/>
    </source>
</evidence>